<feature type="region of interest" description="Disordered" evidence="1">
    <location>
        <begin position="13"/>
        <end position="60"/>
    </location>
</feature>
<dbReference type="EMBL" id="QMDL01000002">
    <property type="protein sequence ID" value="RMJ03829.1"/>
    <property type="molecule type" value="Genomic_DNA"/>
</dbReference>
<accession>A0A3M2RF78</accession>
<evidence type="ECO:0000313" key="3">
    <source>
        <dbReference type="Proteomes" id="UP000265903"/>
    </source>
</evidence>
<feature type="compositionally biased region" description="Basic and acidic residues" evidence="1">
    <location>
        <begin position="27"/>
        <end position="40"/>
    </location>
</feature>
<dbReference type="AlphaFoldDB" id="A0A3M2RF78"/>
<evidence type="ECO:0000256" key="1">
    <source>
        <dbReference type="SAM" id="MobiDB-lite"/>
    </source>
</evidence>
<name>A0A3M2RF78_9GAMM</name>
<feature type="compositionally biased region" description="Polar residues" evidence="1">
    <location>
        <begin position="13"/>
        <end position="25"/>
    </location>
</feature>
<dbReference type="OrthoDB" id="6363845at2"/>
<organism evidence="2 3">
    <name type="scientific">Marinobacter litoralis</name>
    <dbReference type="NCBI Taxonomy" id="187981"/>
    <lineage>
        <taxon>Bacteria</taxon>
        <taxon>Pseudomonadati</taxon>
        <taxon>Pseudomonadota</taxon>
        <taxon>Gammaproteobacteria</taxon>
        <taxon>Pseudomonadales</taxon>
        <taxon>Marinobacteraceae</taxon>
        <taxon>Marinobacter</taxon>
    </lineage>
</organism>
<proteinExistence type="predicted"/>
<sequence length="220" mass="24402">MSLLTSLIQASTRFQQAMDTRQTPSGKPDDGVTNEPKKLEAAGSPGGDRFTPSEQTAQDPADVKVQKIPLHQYKQTVAQDLSYIRDTLRHKLAEYNLHPATALNVSKGEDGKTLVEGKVPDEIRGKIELDLNNNRDFADAFNRLSVSEPTLHFMDNALKLNQAYGVRNSLLSALVSENQQFNGLQDVLHRYDSLRRNTSATQAMATGDSQRYAFNLNARA</sequence>
<comment type="caution">
    <text evidence="2">The sequence shown here is derived from an EMBL/GenBank/DDBJ whole genome shotgun (WGS) entry which is preliminary data.</text>
</comment>
<gene>
    <name evidence="2" type="ORF">DOQ08_01148</name>
</gene>
<dbReference type="Proteomes" id="UP000265903">
    <property type="component" value="Unassembled WGS sequence"/>
</dbReference>
<evidence type="ECO:0000313" key="2">
    <source>
        <dbReference type="EMBL" id="RMJ03829.1"/>
    </source>
</evidence>
<protein>
    <submittedName>
        <fullName evidence="2">Uncharacterized protein</fullName>
    </submittedName>
</protein>
<keyword evidence="3" id="KW-1185">Reference proteome</keyword>
<reference evidence="2 3" key="1">
    <citation type="submission" date="2018-08" db="EMBL/GenBank/DDBJ databases">
        <title>Whole Genome Sequence of the Moderate Halophilic Marine Bacterium Marinobacter litoralis Sw-45.</title>
        <authorList>
            <person name="Musa H."/>
        </authorList>
    </citation>
    <scope>NUCLEOTIDE SEQUENCE [LARGE SCALE GENOMIC DNA]</scope>
    <source>
        <strain evidence="2 3">Sw-45</strain>
    </source>
</reference>
<dbReference type="RefSeq" id="WP_114333960.1">
    <property type="nucleotide sequence ID" value="NZ_QMDL01000002.1"/>
</dbReference>